<proteinExistence type="predicted"/>
<evidence type="ECO:0000313" key="1">
    <source>
        <dbReference type="EMBL" id="GME77895.1"/>
    </source>
</evidence>
<protein>
    <submittedName>
        <fullName evidence="1">Unnamed protein product</fullName>
    </submittedName>
</protein>
<accession>A0ACB5SZN7</accession>
<sequence length="523" mass="58007">MKQTFLTLPLLLIVTVFSQVSQAPKDTTEVIEQPASPIKDTKPDSEIYEQNIQQDVLQATSQQIQKPKPKNIAIVGAGAGGSSAAYYLKKYAGHNVNITIFEQNDHVGGRSTTLKLDGHSIELGASIFVKDNVILYNALDEFNLFTTADHDDEDGHGDVDDDDGLGIWNGTAFEYIAFKKSKIPYAGLIKFLLHFGPRGVLKTERVRQKAVNDLRLFYDDDVNFPFEDVQFSDLLLSHINETGSELLDSVPVSSEYKSFIQAALRGIYAQTLDQIHGLGTLVGLSTSGAISVYGGNFRIFEKWIEFAEADLKLSTSVKTISKLSDGKYDVTFKTGSAGTESKEEFDYVVIAAPLGQSNVTINNVTVAQEYYETEYVPLWVSVFKSKNRLSESAYFNNEETPQTVLASSPNSPFNSIFEIYYNETTSEYIYKTHSLSPLEPGFIYSVFGETSYKFEQKWLAYPYLKPSDGELIKFELDQDAGLWYLSPFESFISTMETQALAAASIAGLISSNGGFNVTRVSVP</sequence>
<reference evidence="1" key="1">
    <citation type="submission" date="2023-04" db="EMBL/GenBank/DDBJ databases">
        <title>Ambrosiozyma monospora NBRC 10751.</title>
        <authorList>
            <person name="Ichikawa N."/>
            <person name="Sato H."/>
            <person name="Tonouchi N."/>
        </authorList>
    </citation>
    <scope>NUCLEOTIDE SEQUENCE</scope>
    <source>
        <strain evidence="1">NBRC 10751</strain>
    </source>
</reference>
<dbReference type="Proteomes" id="UP001165064">
    <property type="component" value="Unassembled WGS sequence"/>
</dbReference>
<keyword evidence="2" id="KW-1185">Reference proteome</keyword>
<dbReference type="EMBL" id="BSXS01001999">
    <property type="protein sequence ID" value="GME77895.1"/>
    <property type="molecule type" value="Genomic_DNA"/>
</dbReference>
<comment type="caution">
    <text evidence="1">The sequence shown here is derived from an EMBL/GenBank/DDBJ whole genome shotgun (WGS) entry which is preliminary data.</text>
</comment>
<organism evidence="1 2">
    <name type="scientific">Ambrosiozyma monospora</name>
    <name type="common">Yeast</name>
    <name type="synonym">Endomycopsis monosporus</name>
    <dbReference type="NCBI Taxonomy" id="43982"/>
    <lineage>
        <taxon>Eukaryota</taxon>
        <taxon>Fungi</taxon>
        <taxon>Dikarya</taxon>
        <taxon>Ascomycota</taxon>
        <taxon>Saccharomycotina</taxon>
        <taxon>Pichiomycetes</taxon>
        <taxon>Pichiales</taxon>
        <taxon>Pichiaceae</taxon>
        <taxon>Ambrosiozyma</taxon>
    </lineage>
</organism>
<gene>
    <name evidence="1" type="ORF">Amon02_000321600</name>
</gene>
<evidence type="ECO:0000313" key="2">
    <source>
        <dbReference type="Proteomes" id="UP001165064"/>
    </source>
</evidence>
<name>A0ACB5SZN7_AMBMO</name>